<proteinExistence type="predicted"/>
<sequence length="40" mass="4759">MFMFSNLFMNAFCIFPFSFHLVYECYSCLFPGLMSLKMLS</sequence>
<accession>A0A2P2PH10</accession>
<evidence type="ECO:0000313" key="1">
    <source>
        <dbReference type="EMBL" id="MBX54048.1"/>
    </source>
</evidence>
<dbReference type="EMBL" id="GGEC01073564">
    <property type="protein sequence ID" value="MBX54048.1"/>
    <property type="molecule type" value="Transcribed_RNA"/>
</dbReference>
<name>A0A2P2PH10_RHIMU</name>
<organism evidence="1">
    <name type="scientific">Rhizophora mucronata</name>
    <name type="common">Asiatic mangrove</name>
    <dbReference type="NCBI Taxonomy" id="61149"/>
    <lineage>
        <taxon>Eukaryota</taxon>
        <taxon>Viridiplantae</taxon>
        <taxon>Streptophyta</taxon>
        <taxon>Embryophyta</taxon>
        <taxon>Tracheophyta</taxon>
        <taxon>Spermatophyta</taxon>
        <taxon>Magnoliopsida</taxon>
        <taxon>eudicotyledons</taxon>
        <taxon>Gunneridae</taxon>
        <taxon>Pentapetalae</taxon>
        <taxon>rosids</taxon>
        <taxon>fabids</taxon>
        <taxon>Malpighiales</taxon>
        <taxon>Rhizophoraceae</taxon>
        <taxon>Rhizophora</taxon>
    </lineage>
</organism>
<reference evidence="1" key="1">
    <citation type="submission" date="2018-02" db="EMBL/GenBank/DDBJ databases">
        <title>Rhizophora mucronata_Transcriptome.</title>
        <authorList>
            <person name="Meera S.P."/>
            <person name="Sreeshan A."/>
            <person name="Augustine A."/>
        </authorList>
    </citation>
    <scope>NUCLEOTIDE SEQUENCE</scope>
    <source>
        <tissue evidence="1">Leaf</tissue>
    </source>
</reference>
<protein>
    <submittedName>
        <fullName evidence="1">Uncharacterized protein</fullName>
    </submittedName>
</protein>
<dbReference type="AlphaFoldDB" id="A0A2P2PH10"/>